<proteinExistence type="predicted"/>
<dbReference type="KEGG" id="lalw:BTM29_12130"/>
<accession>A0A1P8Q5V7</accession>
<evidence type="ECO:0000313" key="3">
    <source>
        <dbReference type="EMBL" id="APX73248.1"/>
    </source>
</evidence>
<dbReference type="Proteomes" id="UP000187499">
    <property type="component" value="Chromosome"/>
</dbReference>
<dbReference type="AlphaFoldDB" id="A0A1P8Q5V7"/>
<gene>
    <name evidence="3" type="ORF">BTM29_12130</name>
</gene>
<dbReference type="InterPro" id="IPR027954">
    <property type="entry name" value="Transcobalamin-like_C"/>
</dbReference>
<feature type="signal peptide" evidence="1">
    <location>
        <begin position="1"/>
        <end position="27"/>
    </location>
</feature>
<sequence>MKKRLIAIVFALALLVGLAAPLTTANAATDKVSVTYTVKDGSKQVAKKTCKLSKNTTVLAGLKKAWTVKEKDSMITSIDNCKAGKNQKWTYKINGKKETKKASKVKVANNDKITFTLSKK</sequence>
<dbReference type="Pfam" id="PF14478">
    <property type="entry name" value="DUF4430"/>
    <property type="match status" value="1"/>
</dbReference>
<keyword evidence="1" id="KW-0732">Signal</keyword>
<dbReference type="Gene3D" id="2.170.130.30">
    <property type="match status" value="1"/>
</dbReference>
<name>A0A1P8Q5V7_9LACO</name>
<feature type="chain" id="PRO_5012614032" description="Transcobalamin-like C-terminal domain-containing protein" evidence="1">
    <location>
        <begin position="28"/>
        <end position="120"/>
    </location>
</feature>
<organism evidence="3 4">
    <name type="scientific">Companilactobacillus allii</name>
    <dbReference type="NCBI Taxonomy" id="1847728"/>
    <lineage>
        <taxon>Bacteria</taxon>
        <taxon>Bacillati</taxon>
        <taxon>Bacillota</taxon>
        <taxon>Bacilli</taxon>
        <taxon>Lactobacillales</taxon>
        <taxon>Lactobacillaceae</taxon>
        <taxon>Companilactobacillus</taxon>
    </lineage>
</organism>
<evidence type="ECO:0000256" key="1">
    <source>
        <dbReference type="SAM" id="SignalP"/>
    </source>
</evidence>
<evidence type="ECO:0000259" key="2">
    <source>
        <dbReference type="Pfam" id="PF14478"/>
    </source>
</evidence>
<dbReference type="EMBL" id="CP019323">
    <property type="protein sequence ID" value="APX73248.1"/>
    <property type="molecule type" value="Genomic_DNA"/>
</dbReference>
<feature type="domain" description="Transcobalamin-like C-terminal" evidence="2">
    <location>
        <begin position="56"/>
        <end position="119"/>
    </location>
</feature>
<reference evidence="4" key="1">
    <citation type="submission" date="2016-12" db="EMBL/GenBank/DDBJ databases">
        <authorList>
            <person name="Jung M.Y."/>
            <person name="Lee S.H."/>
        </authorList>
    </citation>
    <scope>NUCLEOTIDE SEQUENCE [LARGE SCALE GENOMIC DNA]</scope>
    <source>
        <strain evidence="4">WiKim39</strain>
    </source>
</reference>
<dbReference type="RefSeq" id="WP_076618383.1">
    <property type="nucleotide sequence ID" value="NZ_CP019323.1"/>
</dbReference>
<keyword evidence="4" id="KW-1185">Reference proteome</keyword>
<protein>
    <recommendedName>
        <fullName evidence="2">Transcobalamin-like C-terminal domain-containing protein</fullName>
    </recommendedName>
</protein>
<evidence type="ECO:0000313" key="4">
    <source>
        <dbReference type="Proteomes" id="UP000187499"/>
    </source>
</evidence>